<keyword evidence="8" id="KW-0963">Cytoplasm</keyword>
<dbReference type="InterPro" id="IPR029057">
    <property type="entry name" value="PRTase-like"/>
</dbReference>
<evidence type="ECO:0000256" key="4">
    <source>
        <dbReference type="ARBA" id="ARBA00004659"/>
    </source>
</evidence>
<dbReference type="InterPro" id="IPR000836">
    <property type="entry name" value="PRTase_dom"/>
</dbReference>
<dbReference type="GO" id="GO:0044209">
    <property type="term" value="P:AMP salvage"/>
    <property type="evidence" value="ECO:0007669"/>
    <property type="project" value="UniProtKB-UniPathway"/>
</dbReference>
<dbReference type="NCBIfam" id="NF002636">
    <property type="entry name" value="PRK02304.1-5"/>
    <property type="match status" value="1"/>
</dbReference>
<dbReference type="Gene3D" id="3.40.50.2020">
    <property type="match status" value="1"/>
</dbReference>
<comment type="subunit">
    <text evidence="6">Homodimer.</text>
</comment>
<dbReference type="GO" id="GO:0005737">
    <property type="term" value="C:cytoplasm"/>
    <property type="evidence" value="ECO:0007669"/>
    <property type="project" value="UniProtKB-SubCell"/>
</dbReference>
<evidence type="ECO:0000256" key="5">
    <source>
        <dbReference type="ARBA" id="ARBA00008391"/>
    </source>
</evidence>
<dbReference type="NCBIfam" id="TIGR01090">
    <property type="entry name" value="apt"/>
    <property type="match status" value="1"/>
</dbReference>
<dbReference type="InterPro" id="IPR005764">
    <property type="entry name" value="Ade_phspho_trans"/>
</dbReference>
<dbReference type="HAMAP" id="MF_00004">
    <property type="entry name" value="Aden_phosphoribosyltr"/>
    <property type="match status" value="1"/>
</dbReference>
<comment type="function">
    <text evidence="2">Catalyzes a salvage reaction resulting in the formation of AMP, that is energically less costly than de novo synthesis.</text>
</comment>
<evidence type="ECO:0000256" key="6">
    <source>
        <dbReference type="ARBA" id="ARBA00011738"/>
    </source>
</evidence>
<evidence type="ECO:0000256" key="2">
    <source>
        <dbReference type="ARBA" id="ARBA00003968"/>
    </source>
</evidence>
<evidence type="ECO:0000256" key="8">
    <source>
        <dbReference type="ARBA" id="ARBA00022490"/>
    </source>
</evidence>
<keyword evidence="10" id="KW-0808">Transferase</keyword>
<gene>
    <name evidence="13" type="ORF">METZ01_LOCUS10813</name>
</gene>
<evidence type="ECO:0000256" key="10">
    <source>
        <dbReference type="ARBA" id="ARBA00022679"/>
    </source>
</evidence>
<keyword evidence="11" id="KW-0660">Purine salvage</keyword>
<comment type="subcellular location">
    <subcellularLocation>
        <location evidence="3">Cytoplasm</location>
    </subcellularLocation>
</comment>
<dbReference type="InterPro" id="IPR050054">
    <property type="entry name" value="UPRTase/APRTase"/>
</dbReference>
<evidence type="ECO:0000256" key="3">
    <source>
        <dbReference type="ARBA" id="ARBA00004496"/>
    </source>
</evidence>
<comment type="catalytic activity">
    <reaction evidence="1">
        <text>AMP + diphosphate = 5-phospho-alpha-D-ribose 1-diphosphate + adenine</text>
        <dbReference type="Rhea" id="RHEA:16609"/>
        <dbReference type="ChEBI" id="CHEBI:16708"/>
        <dbReference type="ChEBI" id="CHEBI:33019"/>
        <dbReference type="ChEBI" id="CHEBI:58017"/>
        <dbReference type="ChEBI" id="CHEBI:456215"/>
        <dbReference type="EC" id="2.4.2.7"/>
    </reaction>
</comment>
<dbReference type="NCBIfam" id="NF002634">
    <property type="entry name" value="PRK02304.1-3"/>
    <property type="match status" value="1"/>
</dbReference>
<dbReference type="Pfam" id="PF00156">
    <property type="entry name" value="Pribosyltran"/>
    <property type="match status" value="1"/>
</dbReference>
<sequence length="170" mass="19205">MNLKQYIRDIPDFPKPGILFRDITPLLYHQESFRFCVDAFAKKAKIISPDVIVGIESRGFIFGSALAYEMKLPFVPIRKAGKLPYFVREVKYDLEYGSDILQIHSDVIQPSQRVVLVDDLVATGGTIRASRELIEKMGGNIVGINTVIILKDLCIPEILDDEVLFSLVDF</sequence>
<dbReference type="CDD" id="cd06223">
    <property type="entry name" value="PRTases_typeI"/>
    <property type="match status" value="1"/>
</dbReference>
<evidence type="ECO:0000256" key="1">
    <source>
        <dbReference type="ARBA" id="ARBA00000868"/>
    </source>
</evidence>
<feature type="domain" description="Phosphoribosyltransferase" evidence="12">
    <location>
        <begin position="47"/>
        <end position="148"/>
    </location>
</feature>
<protein>
    <recommendedName>
        <fullName evidence="7">adenine phosphoribosyltransferase</fullName>
        <ecNumber evidence="7">2.4.2.7</ecNumber>
    </recommendedName>
</protein>
<name>A0A381NUL8_9ZZZZ</name>
<dbReference type="AlphaFoldDB" id="A0A381NUL8"/>
<dbReference type="GO" id="GO:0006168">
    <property type="term" value="P:adenine salvage"/>
    <property type="evidence" value="ECO:0007669"/>
    <property type="project" value="InterPro"/>
</dbReference>
<dbReference type="GO" id="GO:0002055">
    <property type="term" value="F:adenine binding"/>
    <property type="evidence" value="ECO:0007669"/>
    <property type="project" value="TreeGrafter"/>
</dbReference>
<evidence type="ECO:0000313" key="13">
    <source>
        <dbReference type="EMBL" id="SUZ57959.1"/>
    </source>
</evidence>
<evidence type="ECO:0000256" key="9">
    <source>
        <dbReference type="ARBA" id="ARBA00022676"/>
    </source>
</evidence>
<comment type="similarity">
    <text evidence="5">Belongs to the purine/pyrimidine phosphoribosyltransferase family.</text>
</comment>
<dbReference type="PANTHER" id="PTHR32315">
    <property type="entry name" value="ADENINE PHOSPHORIBOSYLTRANSFERASE"/>
    <property type="match status" value="1"/>
</dbReference>
<organism evidence="13">
    <name type="scientific">marine metagenome</name>
    <dbReference type="NCBI Taxonomy" id="408172"/>
    <lineage>
        <taxon>unclassified sequences</taxon>
        <taxon>metagenomes</taxon>
        <taxon>ecological metagenomes</taxon>
    </lineage>
</organism>
<proteinExistence type="inferred from homology"/>
<dbReference type="GO" id="GO:0016208">
    <property type="term" value="F:AMP binding"/>
    <property type="evidence" value="ECO:0007669"/>
    <property type="project" value="TreeGrafter"/>
</dbReference>
<accession>A0A381NUL8</accession>
<evidence type="ECO:0000256" key="11">
    <source>
        <dbReference type="ARBA" id="ARBA00022726"/>
    </source>
</evidence>
<keyword evidence="9" id="KW-0328">Glycosyltransferase</keyword>
<dbReference type="PANTHER" id="PTHR32315:SF3">
    <property type="entry name" value="ADENINE PHOSPHORIBOSYLTRANSFERASE"/>
    <property type="match status" value="1"/>
</dbReference>
<dbReference type="EMBL" id="UINC01000589">
    <property type="protein sequence ID" value="SUZ57959.1"/>
    <property type="molecule type" value="Genomic_DNA"/>
</dbReference>
<dbReference type="EC" id="2.4.2.7" evidence="7"/>
<reference evidence="13" key="1">
    <citation type="submission" date="2018-05" db="EMBL/GenBank/DDBJ databases">
        <authorList>
            <person name="Lanie J.A."/>
            <person name="Ng W.-L."/>
            <person name="Kazmierczak K.M."/>
            <person name="Andrzejewski T.M."/>
            <person name="Davidsen T.M."/>
            <person name="Wayne K.J."/>
            <person name="Tettelin H."/>
            <person name="Glass J.I."/>
            <person name="Rusch D."/>
            <person name="Podicherti R."/>
            <person name="Tsui H.-C.T."/>
            <person name="Winkler M.E."/>
        </authorList>
    </citation>
    <scope>NUCLEOTIDE SEQUENCE</scope>
</reference>
<comment type="pathway">
    <text evidence="4">Purine metabolism; AMP biosynthesis via salvage pathway; AMP from adenine: step 1/1.</text>
</comment>
<dbReference type="SUPFAM" id="SSF53271">
    <property type="entry name" value="PRTase-like"/>
    <property type="match status" value="1"/>
</dbReference>
<dbReference type="GO" id="GO:0006166">
    <property type="term" value="P:purine ribonucleoside salvage"/>
    <property type="evidence" value="ECO:0007669"/>
    <property type="project" value="UniProtKB-KW"/>
</dbReference>
<dbReference type="UniPathway" id="UPA00588">
    <property type="reaction ID" value="UER00646"/>
</dbReference>
<evidence type="ECO:0000259" key="12">
    <source>
        <dbReference type="Pfam" id="PF00156"/>
    </source>
</evidence>
<evidence type="ECO:0000256" key="7">
    <source>
        <dbReference type="ARBA" id="ARBA00011893"/>
    </source>
</evidence>
<dbReference type="GO" id="GO:0003999">
    <property type="term" value="F:adenine phosphoribosyltransferase activity"/>
    <property type="evidence" value="ECO:0007669"/>
    <property type="project" value="UniProtKB-EC"/>
</dbReference>
<dbReference type="FunFam" id="3.40.50.2020:FF:000004">
    <property type="entry name" value="Adenine phosphoribosyltransferase"/>
    <property type="match status" value="1"/>
</dbReference>